<dbReference type="EMBL" id="AAPI01000005">
    <property type="protein sequence ID" value="EAS46698.1"/>
    <property type="molecule type" value="Genomic_DNA"/>
</dbReference>
<accession>Q1YRB0</accession>
<keyword evidence="4 9" id="KW-0378">Hydrolase</keyword>
<dbReference type="eggNOG" id="COG0339">
    <property type="taxonomic scope" value="Bacteria"/>
</dbReference>
<keyword evidence="2 9" id="KW-0645">Protease</keyword>
<dbReference type="GO" id="GO:0004222">
    <property type="term" value="F:metalloendopeptidase activity"/>
    <property type="evidence" value="ECO:0007669"/>
    <property type="project" value="UniProtKB-EC"/>
</dbReference>
<dbReference type="InterPro" id="IPR045090">
    <property type="entry name" value="Pept_M3A_M3B"/>
</dbReference>
<dbReference type="Gene3D" id="1.10.1370.10">
    <property type="entry name" value="Neurolysin, domain 3"/>
    <property type="match status" value="1"/>
</dbReference>
<dbReference type="Gene3D" id="3.40.390.10">
    <property type="entry name" value="Collagenase (Catalytic Domain)"/>
    <property type="match status" value="1"/>
</dbReference>
<dbReference type="Proteomes" id="UP000005555">
    <property type="component" value="Unassembled WGS sequence"/>
</dbReference>
<evidence type="ECO:0000256" key="8">
    <source>
        <dbReference type="ARBA" id="ARBA00026100"/>
    </source>
</evidence>
<dbReference type="InterPro" id="IPR045666">
    <property type="entry name" value="OpdA_N"/>
</dbReference>
<dbReference type="CDD" id="cd06456">
    <property type="entry name" value="M3A_DCP"/>
    <property type="match status" value="1"/>
</dbReference>
<dbReference type="Gene3D" id="1.10.1370.40">
    <property type="match status" value="1"/>
</dbReference>
<dbReference type="Pfam" id="PF01432">
    <property type="entry name" value="Peptidase_M3"/>
    <property type="match status" value="1"/>
</dbReference>
<dbReference type="SUPFAM" id="SSF55486">
    <property type="entry name" value="Metalloproteases ('zincins'), catalytic domain"/>
    <property type="match status" value="1"/>
</dbReference>
<evidence type="ECO:0000256" key="3">
    <source>
        <dbReference type="ARBA" id="ARBA00022723"/>
    </source>
</evidence>
<evidence type="ECO:0000256" key="6">
    <source>
        <dbReference type="ARBA" id="ARBA00023049"/>
    </source>
</evidence>
<dbReference type="GO" id="GO:0006508">
    <property type="term" value="P:proteolysis"/>
    <property type="evidence" value="ECO:0007669"/>
    <property type="project" value="UniProtKB-KW"/>
</dbReference>
<comment type="caution">
    <text evidence="12">The sequence shown here is derived from an EMBL/GenBank/DDBJ whole genome shotgun (WGS) entry which is preliminary data.</text>
</comment>
<evidence type="ECO:0000256" key="2">
    <source>
        <dbReference type="ARBA" id="ARBA00022670"/>
    </source>
</evidence>
<organism evidence="12 13">
    <name type="scientific">gamma proteobacterium HTCC2207</name>
    <dbReference type="NCBI Taxonomy" id="314287"/>
    <lineage>
        <taxon>Bacteria</taxon>
        <taxon>Pseudomonadati</taxon>
        <taxon>Pseudomonadota</taxon>
        <taxon>Gammaproteobacteria</taxon>
        <taxon>Cellvibrionales</taxon>
        <taxon>Porticoccaceae</taxon>
        <taxon>SAR92 clade</taxon>
    </lineage>
</organism>
<evidence type="ECO:0000256" key="7">
    <source>
        <dbReference type="ARBA" id="ARBA00024603"/>
    </source>
</evidence>
<dbReference type="Pfam" id="PF19310">
    <property type="entry name" value="TOP_N"/>
    <property type="match status" value="1"/>
</dbReference>
<dbReference type="InterPro" id="IPR024079">
    <property type="entry name" value="MetalloPept_cat_dom_sf"/>
</dbReference>
<keyword evidence="3 9" id="KW-0479">Metal-binding</keyword>
<dbReference type="MEROPS" id="M03.004"/>
<keyword evidence="6 9" id="KW-0482">Metalloprotease</keyword>
<name>Q1YRB0_9GAMM</name>
<evidence type="ECO:0000256" key="5">
    <source>
        <dbReference type="ARBA" id="ARBA00022833"/>
    </source>
</evidence>
<dbReference type="OrthoDB" id="9773538at2"/>
<comment type="similarity">
    <text evidence="1 9">Belongs to the peptidase M3 family.</text>
</comment>
<dbReference type="InterPro" id="IPR034005">
    <property type="entry name" value="M3A_DCP"/>
</dbReference>
<evidence type="ECO:0000256" key="9">
    <source>
        <dbReference type="RuleBase" id="RU003435"/>
    </source>
</evidence>
<keyword evidence="5 9" id="KW-0862">Zinc</keyword>
<dbReference type="PANTHER" id="PTHR11804:SF84">
    <property type="entry name" value="SACCHAROLYSIN"/>
    <property type="match status" value="1"/>
</dbReference>
<evidence type="ECO:0000313" key="13">
    <source>
        <dbReference type="Proteomes" id="UP000005555"/>
    </source>
</evidence>
<feature type="domain" description="Peptidase M3A/M3B catalytic" evidence="10">
    <location>
        <begin position="222"/>
        <end position="675"/>
    </location>
</feature>
<evidence type="ECO:0000259" key="11">
    <source>
        <dbReference type="Pfam" id="PF19310"/>
    </source>
</evidence>
<protein>
    <recommendedName>
        <fullName evidence="8">oligopeptidase A</fullName>
        <ecNumber evidence="8">3.4.24.70</ecNumber>
    </recommendedName>
</protein>
<comment type="cofactor">
    <cofactor evidence="9">
        <name>Zn(2+)</name>
        <dbReference type="ChEBI" id="CHEBI:29105"/>
    </cofactor>
    <text evidence="9">Binds 1 zinc ion.</text>
</comment>
<dbReference type="STRING" id="314287.GB2207_03639"/>
<gene>
    <name evidence="12" type="ORF">GB2207_03639</name>
</gene>
<reference evidence="12 13" key="1">
    <citation type="submission" date="2006-03" db="EMBL/GenBank/DDBJ databases">
        <authorList>
            <person name="Giovannoni S.J."/>
            <person name="Cho J.-C."/>
            <person name="Ferriera S."/>
            <person name="Johnson J."/>
            <person name="Kravitz S."/>
            <person name="Halpern A."/>
            <person name="Remington K."/>
            <person name="Beeson K."/>
            <person name="Tran B."/>
            <person name="Rogers Y.-H."/>
            <person name="Friedman R."/>
            <person name="Venter J.C."/>
        </authorList>
    </citation>
    <scope>NUCLEOTIDE SEQUENCE [LARGE SCALE GENOMIC DNA]</scope>
    <source>
        <strain evidence="12 13">HTCC2207</strain>
    </source>
</reference>
<dbReference type="GO" id="GO:0046872">
    <property type="term" value="F:metal ion binding"/>
    <property type="evidence" value="ECO:0007669"/>
    <property type="project" value="UniProtKB-UniRule"/>
</dbReference>
<dbReference type="InterPro" id="IPR024077">
    <property type="entry name" value="Neurolysin/TOP_dom2"/>
</dbReference>
<dbReference type="GO" id="GO:0006518">
    <property type="term" value="P:peptide metabolic process"/>
    <property type="evidence" value="ECO:0007669"/>
    <property type="project" value="TreeGrafter"/>
</dbReference>
<dbReference type="PANTHER" id="PTHR11804">
    <property type="entry name" value="PROTEASE M3 THIMET OLIGOPEPTIDASE-RELATED"/>
    <property type="match status" value="1"/>
</dbReference>
<proteinExistence type="inferred from homology"/>
<dbReference type="EC" id="3.4.24.70" evidence="8"/>
<dbReference type="InterPro" id="IPR001567">
    <property type="entry name" value="Pept_M3A_M3B_dom"/>
</dbReference>
<feature type="domain" description="Oligopeptidase A N-terminal" evidence="11">
    <location>
        <begin position="36"/>
        <end position="149"/>
    </location>
</feature>
<dbReference type="HOGENOM" id="CLU_001805_4_1_6"/>
<evidence type="ECO:0000256" key="1">
    <source>
        <dbReference type="ARBA" id="ARBA00006040"/>
    </source>
</evidence>
<dbReference type="GO" id="GO:0005829">
    <property type="term" value="C:cytosol"/>
    <property type="evidence" value="ECO:0007669"/>
    <property type="project" value="UniProtKB-ARBA"/>
</dbReference>
<sequence>MTNPLLEFHTLPPFSAICAEHVEPAIETLIEQNRVALEAQLAELETVTWDSLIEPIDARNEILNQAWSPVSHLNSVVNSDALREAYNNCVGKLAQWGTEVGQNEALFQAYKALSESEEFAELTQAQRHSIKLALQSFDLSGVSLPKDKKQSFSRLKQRLAELSSTFGDNVMDATQAWSLLITDVEELAGVTDSSLALFNQAAAEKNQEGYLLTLDQPCFIAIMTYADSRSLREKLYQAFTTRASDQGPQAGQWDNSAIIDEILKLRHEAAQILGLGNAAEVSLAPKMASSTDQVMAFLSDLTRQVKPQAEKEFAELSAFAKAELQIDDLKAWDIAYVSEKLRTQRYAISVEALRPWFPVERVLNGLFSIAGRLFDISIEEDSSVDLWHKDARFYRISRNGRAIASFYLDLYARERKQGGAWMDVCRSRRKVADSIQLPVAYLTCNFTPPVTGKTALLTHDEVTTLFHEFGHGLHHMLTQVEVLEVSGINGVAWDAVELPSQFLENWCWQEESIALISGHFESGEALPKIMLDKLLAAKNFQSGMALARQLEFATFDFRLHLEYNPVNPDSPQALINQVREQIAVIKAPDYNRFQNGFGHIFAGGYSAGYYSYLWAEVLSADAFSLFEEQGIFDQTTGDKFRAAILEKGGSDDAMNLFVQFRGREPSNEALLRHRGIA</sequence>
<comment type="catalytic activity">
    <reaction evidence="7">
        <text>Hydrolysis of oligopeptides, with broad specificity. Gly or Ala commonly occur as P1 or P1' residues, but more distant residues are also important, as is shown by the fact that Z-Gly-Pro-Gly-|-Gly-Pro-Ala is cleaved, but not Z-(Gly)(5).</text>
        <dbReference type="EC" id="3.4.24.70"/>
    </reaction>
</comment>
<dbReference type="FunFam" id="3.40.390.10:FF:000009">
    <property type="entry name" value="Oligopeptidase A"/>
    <property type="match status" value="1"/>
</dbReference>
<dbReference type="AlphaFoldDB" id="Q1YRB0"/>
<evidence type="ECO:0000256" key="4">
    <source>
        <dbReference type="ARBA" id="ARBA00022801"/>
    </source>
</evidence>
<evidence type="ECO:0000313" key="12">
    <source>
        <dbReference type="EMBL" id="EAS46698.1"/>
    </source>
</evidence>
<keyword evidence="13" id="KW-1185">Reference proteome</keyword>
<evidence type="ECO:0000259" key="10">
    <source>
        <dbReference type="Pfam" id="PF01432"/>
    </source>
</evidence>